<dbReference type="EMBL" id="GG663369">
    <property type="protein sequence ID" value="EEH06327.1"/>
    <property type="molecule type" value="Genomic_DNA"/>
</dbReference>
<dbReference type="GeneID" id="69038659"/>
<accession>C0NQ55</accession>
<evidence type="ECO:0000256" key="1">
    <source>
        <dbReference type="SAM" id="MobiDB-lite"/>
    </source>
</evidence>
<dbReference type="SUPFAM" id="SSF81383">
    <property type="entry name" value="F-box domain"/>
    <property type="match status" value="1"/>
</dbReference>
<dbReference type="InterPro" id="IPR036047">
    <property type="entry name" value="F-box-like_dom_sf"/>
</dbReference>
<dbReference type="AlphaFoldDB" id="C0NQ55"/>
<name>C0NQ55_AJECG</name>
<dbReference type="STRING" id="447093.C0NQ55"/>
<dbReference type="VEuPathDB" id="FungiDB:I7I50_03544"/>
<dbReference type="Proteomes" id="UP000001631">
    <property type="component" value="Unassembled WGS sequence"/>
</dbReference>
<dbReference type="RefSeq" id="XP_045286808.1">
    <property type="nucleotide sequence ID" value="XM_045432692.1"/>
</dbReference>
<protein>
    <submittedName>
        <fullName evidence="2">F-box domain-containing protein</fullName>
    </submittedName>
</protein>
<organism evidence="2 3">
    <name type="scientific">Ajellomyces capsulatus (strain G186AR / H82 / ATCC MYA-2454 / RMSCC 2432)</name>
    <name type="common">Darling's disease fungus</name>
    <name type="synonym">Histoplasma capsulatum</name>
    <dbReference type="NCBI Taxonomy" id="447093"/>
    <lineage>
        <taxon>Eukaryota</taxon>
        <taxon>Fungi</taxon>
        <taxon>Dikarya</taxon>
        <taxon>Ascomycota</taxon>
        <taxon>Pezizomycotina</taxon>
        <taxon>Eurotiomycetes</taxon>
        <taxon>Eurotiomycetidae</taxon>
        <taxon>Onygenales</taxon>
        <taxon>Ajellomycetaceae</taxon>
        <taxon>Histoplasma</taxon>
    </lineage>
</organism>
<sequence>MLSSSSRLAPGVIHQQTPIPPAVRSIRKHYRRFVNWLNKAALPLSHKKVGNQGQLRQISFQETKTSPLLNLPLELVLIINSLLPLESQVCLALTCKTLLRLNKQALAAPQFKFLPNDVYDREFMKNCDNFNTERWRLLRLFGLTDVVTKISALISGDGELFICTQYAVFARALRVSESIAPLRRVFCPHLSFYDYLLLFSGSRSELDLQARRLWRKHPFNIPSEAFQRGLYCQYCDTTIYVVRSNLNIGGYRRNLFFEVMTVRNLGRRTYVDDTWRYQTVYPSSWSGFGNTPFKIRYPRSLREIRDSRKHSPWAFNFCFHRILTPTENKSHRWPAVLENPLTSNDIPPVNEHLHDSDINIDGSYGFIVKVETINRRSVTPKGYQSPALRRSANSSLVPNLPPTRDQFSSALAAPKGTAGPSCCADCDPLGATAAVPWAKPLNPDQQRRMLEEQKHEGKETFVKAETTVDLKKEVVSSLDNLQFPRW</sequence>
<proteinExistence type="predicted"/>
<dbReference type="InParanoid" id="C0NQ55"/>
<feature type="region of interest" description="Disordered" evidence="1">
    <location>
        <begin position="380"/>
        <end position="400"/>
    </location>
</feature>
<keyword evidence="3" id="KW-1185">Reference proteome</keyword>
<reference evidence="2" key="1">
    <citation type="submission" date="2009-02" db="EMBL/GenBank/DDBJ databases">
        <title>The Genome Sequence of Ajellomyces capsulatus strain G186AR.</title>
        <authorList>
            <consortium name="The Broad Institute Genome Sequencing Platform"/>
            <person name="Champion M."/>
            <person name="Cuomo C."/>
            <person name="Ma L.-J."/>
            <person name="Henn M.R."/>
            <person name="Sil A."/>
            <person name="Goldman B."/>
            <person name="Young S.K."/>
            <person name="Kodira C.D."/>
            <person name="Zeng Q."/>
            <person name="Koehrsen M."/>
            <person name="Alvarado L."/>
            <person name="Berlin A."/>
            <person name="Borenstein D."/>
            <person name="Chen Z."/>
            <person name="Engels R."/>
            <person name="Freedman E."/>
            <person name="Gellesch M."/>
            <person name="Goldberg J."/>
            <person name="Griggs A."/>
            <person name="Gujja S."/>
            <person name="Heiman D."/>
            <person name="Hepburn T."/>
            <person name="Howarth C."/>
            <person name="Jen D."/>
            <person name="Larson L."/>
            <person name="Lewis B."/>
            <person name="Mehta T."/>
            <person name="Park D."/>
            <person name="Pearson M."/>
            <person name="Roberts A."/>
            <person name="Saif S."/>
            <person name="Shea T."/>
            <person name="Shenoy N."/>
            <person name="Sisk P."/>
            <person name="Stolte C."/>
            <person name="Sykes S."/>
            <person name="Walk T."/>
            <person name="White J."/>
            <person name="Yandava C."/>
            <person name="Klein B."/>
            <person name="McEwen J.G."/>
            <person name="Puccia R."/>
            <person name="Goldman G.H."/>
            <person name="Felipe M.S."/>
            <person name="Nino-Vega G."/>
            <person name="San-Blas G."/>
            <person name="Taylor J."/>
            <person name="Mendoza L."/>
            <person name="Galagan J."/>
            <person name="Nusbaum C."/>
            <person name="Birren B."/>
        </authorList>
    </citation>
    <scope>NUCLEOTIDE SEQUENCE</scope>
    <source>
        <strain evidence="2">G186AR</strain>
    </source>
</reference>
<gene>
    <name evidence="2" type="ORF">HCBG_05643</name>
</gene>
<evidence type="ECO:0000313" key="3">
    <source>
        <dbReference type="Proteomes" id="UP000001631"/>
    </source>
</evidence>
<dbReference type="HOGENOM" id="CLU_561348_0_0_1"/>
<evidence type="ECO:0000313" key="2">
    <source>
        <dbReference type="EMBL" id="EEH06327.1"/>
    </source>
</evidence>